<dbReference type="GO" id="GO:0012505">
    <property type="term" value="C:endomembrane system"/>
    <property type="evidence" value="ECO:0007669"/>
    <property type="project" value="UniProtKB-SubCell"/>
</dbReference>
<dbReference type="GO" id="GO:0015990">
    <property type="term" value="P:electron transport coupled proton transport"/>
    <property type="evidence" value="ECO:0007669"/>
    <property type="project" value="TreeGrafter"/>
</dbReference>
<evidence type="ECO:0000313" key="11">
    <source>
        <dbReference type="Proteomes" id="UP000317691"/>
    </source>
</evidence>
<dbReference type="Proteomes" id="UP000317691">
    <property type="component" value="Unassembled WGS sequence"/>
</dbReference>
<feature type="transmembrane region" description="Helical" evidence="8">
    <location>
        <begin position="285"/>
        <end position="306"/>
    </location>
</feature>
<dbReference type="EC" id="1.6.5.11" evidence="10"/>
<keyword evidence="4 8" id="KW-1133">Transmembrane helix</keyword>
<evidence type="ECO:0000313" key="10">
    <source>
        <dbReference type="EMBL" id="TMQ66795.1"/>
    </source>
</evidence>
<feature type="transmembrane region" description="Helical" evidence="8">
    <location>
        <begin position="213"/>
        <end position="232"/>
    </location>
</feature>
<dbReference type="InterPro" id="IPR001750">
    <property type="entry name" value="ND/Mrp_TM"/>
</dbReference>
<name>A0A538TT71_UNCEI</name>
<accession>A0A538TT71</accession>
<organism evidence="10 11">
    <name type="scientific">Eiseniibacteriota bacterium</name>
    <dbReference type="NCBI Taxonomy" id="2212470"/>
    <lineage>
        <taxon>Bacteria</taxon>
        <taxon>Candidatus Eiseniibacteriota</taxon>
    </lineage>
</organism>
<evidence type="ECO:0000256" key="5">
    <source>
        <dbReference type="ARBA" id="ARBA00023136"/>
    </source>
</evidence>
<feature type="transmembrane region" description="Helical" evidence="8">
    <location>
        <begin position="463"/>
        <end position="484"/>
    </location>
</feature>
<feature type="transmembrane region" description="Helical" evidence="8">
    <location>
        <begin position="173"/>
        <end position="193"/>
    </location>
</feature>
<feature type="transmembrane region" description="Helical" evidence="8">
    <location>
        <begin position="374"/>
        <end position="395"/>
    </location>
</feature>
<evidence type="ECO:0000256" key="4">
    <source>
        <dbReference type="ARBA" id="ARBA00022989"/>
    </source>
</evidence>
<dbReference type="GO" id="GO:0048039">
    <property type="term" value="F:ubiquinone binding"/>
    <property type="evidence" value="ECO:0007669"/>
    <property type="project" value="TreeGrafter"/>
</dbReference>
<feature type="transmembrane region" description="Helical" evidence="8">
    <location>
        <begin position="6"/>
        <end position="30"/>
    </location>
</feature>
<dbReference type="GO" id="GO:0042773">
    <property type="term" value="P:ATP synthesis coupled electron transport"/>
    <property type="evidence" value="ECO:0007669"/>
    <property type="project" value="InterPro"/>
</dbReference>
<feature type="transmembrane region" description="Helical" evidence="8">
    <location>
        <begin position="407"/>
        <end position="437"/>
    </location>
</feature>
<dbReference type="NCBIfam" id="NF004499">
    <property type="entry name" value="PRK05846.1-3"/>
    <property type="match status" value="1"/>
</dbReference>
<dbReference type="NCBIfam" id="NF004500">
    <property type="entry name" value="PRK05846.1-4"/>
    <property type="match status" value="1"/>
</dbReference>
<feature type="transmembrane region" description="Helical" evidence="8">
    <location>
        <begin position="253"/>
        <end position="273"/>
    </location>
</feature>
<feature type="transmembrane region" description="Helical" evidence="8">
    <location>
        <begin position="119"/>
        <end position="138"/>
    </location>
</feature>
<comment type="similarity">
    <text evidence="2">Belongs to the complex I subunit 4 family.</text>
</comment>
<feature type="region of interest" description="Disordered" evidence="7">
    <location>
        <begin position="505"/>
        <end position="570"/>
    </location>
</feature>
<evidence type="ECO:0000256" key="2">
    <source>
        <dbReference type="ARBA" id="ARBA00009025"/>
    </source>
</evidence>
<feature type="transmembrane region" description="Helical" evidence="8">
    <location>
        <begin position="80"/>
        <end position="107"/>
    </location>
</feature>
<gene>
    <name evidence="10" type="ORF">E6K79_01850</name>
</gene>
<feature type="transmembrane region" description="Helical" evidence="8">
    <location>
        <begin position="37"/>
        <end position="60"/>
    </location>
</feature>
<dbReference type="PANTHER" id="PTHR43507">
    <property type="entry name" value="NADH-UBIQUINONE OXIDOREDUCTASE CHAIN 4"/>
    <property type="match status" value="1"/>
</dbReference>
<comment type="subcellular location">
    <subcellularLocation>
        <location evidence="1">Endomembrane system</location>
        <topology evidence="1">Multi-pass membrane protein</topology>
    </subcellularLocation>
    <subcellularLocation>
        <location evidence="6">Membrane</location>
        <topology evidence="6">Multi-pass membrane protein</topology>
    </subcellularLocation>
</comment>
<evidence type="ECO:0000256" key="3">
    <source>
        <dbReference type="ARBA" id="ARBA00022692"/>
    </source>
</evidence>
<evidence type="ECO:0000256" key="1">
    <source>
        <dbReference type="ARBA" id="ARBA00004127"/>
    </source>
</evidence>
<protein>
    <submittedName>
        <fullName evidence="10">NADH-quinone oxidoreductase subunit M</fullName>
        <ecNumber evidence="10">1.6.5.11</ecNumber>
    </submittedName>
</protein>
<evidence type="ECO:0000256" key="7">
    <source>
        <dbReference type="SAM" id="MobiDB-lite"/>
    </source>
</evidence>
<evidence type="ECO:0000256" key="6">
    <source>
        <dbReference type="RuleBase" id="RU000320"/>
    </source>
</evidence>
<dbReference type="EMBL" id="VBOZ01000008">
    <property type="protein sequence ID" value="TMQ66795.1"/>
    <property type="molecule type" value="Genomic_DNA"/>
</dbReference>
<proteinExistence type="inferred from homology"/>
<sequence length="570" mass="60831">MVTTVTILGVPILSFLIFFPLVGAALLLLIPSSKAQAVRWAAFAISGITFVASIPLFTLFDATKPGMQFVERAPWVPSLGVNYSLGVDGISVLLILLTTFLSAISILSSFTAITDKVKAYYATLLVLETGMIGVFAALDLVLFYVFWEAVLIPMYLIIGVWGGPRKIYAAVKFILYTVAGSLLMLVAILYLYFSYHAAYGEFTFDLMRLYETPLGRTAQLWLFAAFALAFAIKVPMFPFHTWLPDAHVEAPTAGSVILAGVLLKMGTYGFVRFAMPLFPEATQAFAPWIIALAVIGIIYGALVAMVQPDVKKLVAYSSVSHLGFVMLGLFALNPQGLQGGILQMINHGLSTGALFLAVGMIYERRHTREISEFGGLAEVLPWFAAFFLVICLSSLGLPGLNGFVGEFLILLGAFRALPVIAAISAVGVILAAVYLLWMYQRVMFGPVTNEKNRGLKDMTPREFWTLAPVIALIIWIGVFPNPFLRKLDVSVSQLMERVNAHTLASGSMEPPAAGAATAGATAADTTASSETAPGESTAATVEPAPSESAAAVEAAPESAAGSAPGAGDTP</sequence>
<dbReference type="NCBIfam" id="NF004501">
    <property type="entry name" value="PRK05846.1-5"/>
    <property type="match status" value="1"/>
</dbReference>
<dbReference type="InterPro" id="IPR003918">
    <property type="entry name" value="NADH_UbQ_OxRdtase"/>
</dbReference>
<feature type="transmembrane region" description="Helical" evidence="8">
    <location>
        <begin position="144"/>
        <end position="161"/>
    </location>
</feature>
<dbReference type="GO" id="GO:0016020">
    <property type="term" value="C:membrane"/>
    <property type="evidence" value="ECO:0007669"/>
    <property type="project" value="UniProtKB-SubCell"/>
</dbReference>
<dbReference type="NCBIfam" id="TIGR01972">
    <property type="entry name" value="NDH_I_M"/>
    <property type="match status" value="1"/>
</dbReference>
<reference evidence="10 11" key="1">
    <citation type="journal article" date="2019" name="Nat. Microbiol.">
        <title>Mediterranean grassland soil C-N compound turnover is dependent on rainfall and depth, and is mediated by genomically divergent microorganisms.</title>
        <authorList>
            <person name="Diamond S."/>
            <person name="Andeer P.F."/>
            <person name="Li Z."/>
            <person name="Crits-Christoph A."/>
            <person name="Burstein D."/>
            <person name="Anantharaman K."/>
            <person name="Lane K.R."/>
            <person name="Thomas B.C."/>
            <person name="Pan C."/>
            <person name="Northen T.R."/>
            <person name="Banfield J.F."/>
        </authorList>
    </citation>
    <scope>NUCLEOTIDE SEQUENCE [LARGE SCALE GENOMIC DNA]</scope>
    <source>
        <strain evidence="10">WS_9</strain>
    </source>
</reference>
<keyword evidence="10" id="KW-0560">Oxidoreductase</keyword>
<feature type="transmembrane region" description="Helical" evidence="8">
    <location>
        <begin position="313"/>
        <end position="332"/>
    </location>
</feature>
<dbReference type="InterPro" id="IPR010227">
    <property type="entry name" value="NADH_Q_OxRdtase_chainM/4"/>
</dbReference>
<evidence type="ECO:0000259" key="9">
    <source>
        <dbReference type="Pfam" id="PF00361"/>
    </source>
</evidence>
<feature type="domain" description="NADH:quinone oxidoreductase/Mrp antiporter transmembrane" evidence="9">
    <location>
        <begin position="137"/>
        <end position="424"/>
    </location>
</feature>
<dbReference type="GO" id="GO:0003954">
    <property type="term" value="F:NADH dehydrogenase activity"/>
    <property type="evidence" value="ECO:0007669"/>
    <property type="project" value="TreeGrafter"/>
</dbReference>
<evidence type="ECO:0000256" key="8">
    <source>
        <dbReference type="SAM" id="Phobius"/>
    </source>
</evidence>
<keyword evidence="3 6" id="KW-0812">Transmembrane</keyword>
<dbReference type="PANTHER" id="PTHR43507:SF1">
    <property type="entry name" value="NADH-UBIQUINONE OXIDOREDUCTASE CHAIN 4"/>
    <property type="match status" value="1"/>
</dbReference>
<keyword evidence="5 8" id="KW-0472">Membrane</keyword>
<comment type="caution">
    <text evidence="10">The sequence shown here is derived from an EMBL/GenBank/DDBJ whole genome shotgun (WGS) entry which is preliminary data.</text>
</comment>
<dbReference type="GO" id="GO:0008137">
    <property type="term" value="F:NADH dehydrogenase (ubiquinone) activity"/>
    <property type="evidence" value="ECO:0007669"/>
    <property type="project" value="InterPro"/>
</dbReference>
<feature type="compositionally biased region" description="Low complexity" evidence="7">
    <location>
        <begin position="509"/>
        <end position="570"/>
    </location>
</feature>
<dbReference type="AlphaFoldDB" id="A0A538TT71"/>
<dbReference type="Pfam" id="PF00361">
    <property type="entry name" value="Proton_antipo_M"/>
    <property type="match status" value="1"/>
</dbReference>
<dbReference type="PRINTS" id="PR01437">
    <property type="entry name" value="NUOXDRDTASE4"/>
</dbReference>
<feature type="transmembrane region" description="Helical" evidence="8">
    <location>
        <begin position="344"/>
        <end position="362"/>
    </location>
</feature>